<evidence type="ECO:0000313" key="12">
    <source>
        <dbReference type="EMBL" id="PTN09764.1"/>
    </source>
</evidence>
<dbReference type="PANTHER" id="PTHR43706:SF47">
    <property type="entry name" value="EXTERNAL NADH-UBIQUINONE OXIDOREDUCTASE 1, MITOCHONDRIAL-RELATED"/>
    <property type="match status" value="1"/>
</dbReference>
<name>A0A2T5C4H4_9BACT</name>
<evidence type="ECO:0000256" key="5">
    <source>
        <dbReference type="ARBA" id="ARBA00022946"/>
    </source>
</evidence>
<dbReference type="Proteomes" id="UP000243525">
    <property type="component" value="Unassembled WGS sequence"/>
</dbReference>
<proteinExistence type="inferred from homology"/>
<feature type="transmembrane region" description="Helical" evidence="9">
    <location>
        <begin position="380"/>
        <end position="406"/>
    </location>
</feature>
<keyword evidence="7" id="KW-0520">NAD</keyword>
<dbReference type="InterPro" id="IPR045024">
    <property type="entry name" value="NDH-2"/>
</dbReference>
<dbReference type="EMBL" id="QAAD01000003">
    <property type="protein sequence ID" value="PTN09764.1"/>
    <property type="molecule type" value="Genomic_DNA"/>
</dbReference>
<evidence type="ECO:0000256" key="3">
    <source>
        <dbReference type="ARBA" id="ARBA00022630"/>
    </source>
</evidence>
<keyword evidence="9" id="KW-0812">Transmembrane</keyword>
<keyword evidence="13" id="KW-1185">Reference proteome</keyword>
<dbReference type="OrthoDB" id="9781621at2"/>
<feature type="domain" description="FAD/NAD(P)-binding" evidence="10">
    <location>
        <begin position="12"/>
        <end position="330"/>
    </location>
</feature>
<keyword evidence="4" id="KW-0274">FAD</keyword>
<dbReference type="InterPro" id="IPR036188">
    <property type="entry name" value="FAD/NAD-bd_sf"/>
</dbReference>
<dbReference type="SUPFAM" id="SSF51905">
    <property type="entry name" value="FAD/NAD(P)-binding domain"/>
    <property type="match status" value="2"/>
</dbReference>
<comment type="similarity">
    <text evidence="1">Belongs to the NADH dehydrogenase family.</text>
</comment>
<dbReference type="GO" id="GO:0050136">
    <property type="term" value="F:NADH dehydrogenase (quinone) (non-electrogenic) activity"/>
    <property type="evidence" value="ECO:0007669"/>
    <property type="project" value="UniProtKB-EC"/>
</dbReference>
<keyword evidence="9" id="KW-1133">Transmembrane helix</keyword>
<dbReference type="Gene3D" id="3.50.50.100">
    <property type="match status" value="1"/>
</dbReference>
<evidence type="ECO:0000256" key="7">
    <source>
        <dbReference type="ARBA" id="ARBA00023027"/>
    </source>
</evidence>
<dbReference type="InterPro" id="IPR054585">
    <property type="entry name" value="NDH2-like_C"/>
</dbReference>
<evidence type="ECO:0000259" key="11">
    <source>
        <dbReference type="Pfam" id="PF22366"/>
    </source>
</evidence>
<evidence type="ECO:0000256" key="2">
    <source>
        <dbReference type="ARBA" id="ARBA00012637"/>
    </source>
</evidence>
<protein>
    <recommendedName>
        <fullName evidence="2">NADH:ubiquinone reductase (non-electrogenic)</fullName>
        <ecNumber evidence="2">1.6.5.9</ecNumber>
    </recommendedName>
</protein>
<reference evidence="12 13" key="1">
    <citation type="submission" date="2018-04" db="EMBL/GenBank/DDBJ databases">
        <title>Genomic Encyclopedia of Archaeal and Bacterial Type Strains, Phase II (KMG-II): from individual species to whole genera.</title>
        <authorList>
            <person name="Goeker M."/>
        </authorList>
    </citation>
    <scope>NUCLEOTIDE SEQUENCE [LARGE SCALE GENOMIC DNA]</scope>
    <source>
        <strain evidence="12 13">DSM 28823</strain>
    </source>
</reference>
<comment type="catalytic activity">
    <reaction evidence="8">
        <text>a quinone + NADH + H(+) = a quinol + NAD(+)</text>
        <dbReference type="Rhea" id="RHEA:46160"/>
        <dbReference type="ChEBI" id="CHEBI:15378"/>
        <dbReference type="ChEBI" id="CHEBI:24646"/>
        <dbReference type="ChEBI" id="CHEBI:57540"/>
        <dbReference type="ChEBI" id="CHEBI:57945"/>
        <dbReference type="ChEBI" id="CHEBI:132124"/>
        <dbReference type="EC" id="1.6.5.9"/>
    </reaction>
</comment>
<dbReference type="InterPro" id="IPR023753">
    <property type="entry name" value="FAD/NAD-binding_dom"/>
</dbReference>
<dbReference type="PRINTS" id="PR00368">
    <property type="entry name" value="FADPNR"/>
</dbReference>
<dbReference type="Pfam" id="PF07992">
    <property type="entry name" value="Pyr_redox_2"/>
    <property type="match status" value="1"/>
</dbReference>
<dbReference type="EC" id="1.6.5.9" evidence="2"/>
<evidence type="ECO:0000256" key="1">
    <source>
        <dbReference type="ARBA" id="ARBA00005272"/>
    </source>
</evidence>
<evidence type="ECO:0000256" key="8">
    <source>
        <dbReference type="ARBA" id="ARBA00047599"/>
    </source>
</evidence>
<keyword evidence="5" id="KW-0809">Transit peptide</keyword>
<gene>
    <name evidence="12" type="ORF">C8N47_10358</name>
</gene>
<evidence type="ECO:0000256" key="9">
    <source>
        <dbReference type="SAM" id="Phobius"/>
    </source>
</evidence>
<keyword evidence="3" id="KW-0285">Flavoprotein</keyword>
<keyword evidence="9" id="KW-0472">Membrane</keyword>
<comment type="caution">
    <text evidence="12">The sequence shown here is derived from an EMBL/GenBank/DDBJ whole genome shotgun (WGS) entry which is preliminary data.</text>
</comment>
<evidence type="ECO:0000313" key="13">
    <source>
        <dbReference type="Proteomes" id="UP000243525"/>
    </source>
</evidence>
<accession>A0A2T5C4H4</accession>
<evidence type="ECO:0000256" key="4">
    <source>
        <dbReference type="ARBA" id="ARBA00022827"/>
    </source>
</evidence>
<organism evidence="12 13">
    <name type="scientific">Mangrovibacterium marinum</name>
    <dbReference type="NCBI Taxonomy" id="1639118"/>
    <lineage>
        <taxon>Bacteria</taxon>
        <taxon>Pseudomonadati</taxon>
        <taxon>Bacteroidota</taxon>
        <taxon>Bacteroidia</taxon>
        <taxon>Marinilabiliales</taxon>
        <taxon>Prolixibacteraceae</taxon>
        <taxon>Mangrovibacterium</taxon>
    </lineage>
</organism>
<keyword evidence="6" id="KW-0560">Oxidoreductase</keyword>
<dbReference type="RefSeq" id="WP_107821358.1">
    <property type="nucleotide sequence ID" value="NZ_OY782574.1"/>
</dbReference>
<dbReference type="PRINTS" id="PR00411">
    <property type="entry name" value="PNDRDTASEI"/>
</dbReference>
<evidence type="ECO:0000259" key="10">
    <source>
        <dbReference type="Pfam" id="PF07992"/>
    </source>
</evidence>
<dbReference type="AlphaFoldDB" id="A0A2T5C4H4"/>
<sequence length="430" mass="48220">MAVNIPETGKKRIVIVGAGFAGLKLARKLKNKDYQIVLIDRNNYHQFQPLFYQVATSGLEPSAISFPLRKVFQKEKNVSIRITQVTGINPAKKQIETPMGEVWYDYLVIATGATTNYFGMEGVTKYGIPMKSVSEAVYLRNSLLLNFEKAVTQSDPKELERLLNVVVVGGGPTGVEVCGALAEMKRFILPKDYPDINFDLMQITLIEANPHLLHGMSGGAAQKSLDYLKQMGVNVLLDKRVTAYDGKTINLASGEELQSETLVWAAGVRGQIPEGVDPKFMARGNRVKVNCYNEVEGMDGVFAIGDIAYMETPRYASGHPQVAQVALQQADNLANNFIRVAQGKNRTEFEYKNKGSMATVGRNRAVVDLPFWKFSGPFAWLVWMFIHLMSIVGVKNRLLIFINWLWKYFTFDQSLRLILRPSRKAQERPL</sequence>
<feature type="domain" description="External alternative NADH-ubiquinone oxidoreductase-like C-terminal" evidence="11">
    <location>
        <begin position="354"/>
        <end position="409"/>
    </location>
</feature>
<evidence type="ECO:0000256" key="6">
    <source>
        <dbReference type="ARBA" id="ARBA00023002"/>
    </source>
</evidence>
<dbReference type="PANTHER" id="PTHR43706">
    <property type="entry name" value="NADH DEHYDROGENASE"/>
    <property type="match status" value="1"/>
</dbReference>
<dbReference type="Pfam" id="PF22366">
    <property type="entry name" value="NDH2_C"/>
    <property type="match status" value="1"/>
</dbReference>